<dbReference type="Pfam" id="PF05362">
    <property type="entry name" value="Lon_C"/>
    <property type="match status" value="1"/>
</dbReference>
<dbReference type="PROSITE" id="PS51786">
    <property type="entry name" value="LON_PROTEOLYTIC"/>
    <property type="match status" value="1"/>
</dbReference>
<dbReference type="InterPro" id="IPR020568">
    <property type="entry name" value="Ribosomal_Su5_D2-typ_SF"/>
</dbReference>
<evidence type="ECO:0000313" key="5">
    <source>
        <dbReference type="EMBL" id="OCA83927.1"/>
    </source>
</evidence>
<dbReference type="InterPro" id="IPR001478">
    <property type="entry name" value="PDZ"/>
</dbReference>
<comment type="similarity">
    <text evidence="1">Belongs to the peptidase S16 family.</text>
</comment>
<dbReference type="GO" id="GO:0006508">
    <property type="term" value="P:proteolysis"/>
    <property type="evidence" value="ECO:0007669"/>
    <property type="project" value="UniProtKB-KW"/>
</dbReference>
<reference evidence="6" key="1">
    <citation type="submission" date="2016-05" db="EMBL/GenBank/DDBJ databases">
        <authorList>
            <person name="Liu B."/>
            <person name="Wang J."/>
            <person name="Zhu Y."/>
            <person name="Liu G."/>
            <person name="Chen Q."/>
            <person name="Chen Z."/>
            <person name="Lan J."/>
            <person name="Che J."/>
            <person name="Ge C."/>
            <person name="Shi H."/>
            <person name="Pan Z."/>
            <person name="Liu X."/>
        </authorList>
    </citation>
    <scope>NUCLEOTIDE SEQUENCE [LARGE SCALE GENOMIC DNA]</scope>
    <source>
        <strain evidence="6">FJAT-27215</strain>
    </source>
</reference>
<organism evidence="5 6">
    <name type="scientific">Pseudobacillus wudalianchiensis</name>
    <dbReference type="NCBI Taxonomy" id="1743143"/>
    <lineage>
        <taxon>Bacteria</taxon>
        <taxon>Bacillati</taxon>
        <taxon>Bacillota</taxon>
        <taxon>Bacilli</taxon>
        <taxon>Bacillales</taxon>
        <taxon>Bacillaceae</taxon>
        <taxon>Pseudobacillus</taxon>
    </lineage>
</organism>
<dbReference type="InterPro" id="IPR027065">
    <property type="entry name" value="Lon_Prtase"/>
</dbReference>
<dbReference type="GO" id="GO:0004252">
    <property type="term" value="F:serine-type endopeptidase activity"/>
    <property type="evidence" value="ECO:0007669"/>
    <property type="project" value="UniProtKB-UniRule"/>
</dbReference>
<feature type="transmembrane region" description="Helical" evidence="2">
    <location>
        <begin position="7"/>
        <end position="28"/>
    </location>
</feature>
<evidence type="ECO:0000256" key="2">
    <source>
        <dbReference type="SAM" id="Phobius"/>
    </source>
</evidence>
<dbReference type="Gene3D" id="3.30.230.10">
    <property type="match status" value="1"/>
</dbReference>
<dbReference type="GO" id="GO:0004176">
    <property type="term" value="F:ATP-dependent peptidase activity"/>
    <property type="evidence" value="ECO:0007669"/>
    <property type="project" value="UniProtKB-UniRule"/>
</dbReference>
<keyword evidence="2" id="KW-1133">Transmembrane helix</keyword>
<dbReference type="InterPro" id="IPR036034">
    <property type="entry name" value="PDZ_sf"/>
</dbReference>
<feature type="domain" description="PDZ" evidence="3">
    <location>
        <begin position="128"/>
        <end position="185"/>
    </location>
</feature>
<sequence length="345" mass="38303">MRNKWMPFIYIFAILLIGAAFIDLPYYVMKPGDAHELKPIVEVAGGDKDAGTLMLTTIKMGEANYLSYALAKVRDYEEIIPIEEVRSPHENNEEYNIRQQYLMQNSQQNAIIVAFDAAKKPYSFRYEGVYVLNVFPGMPAEGVLKAGDRIVAIDGKEFKSSQMFTDYIQTKKPGEKVTITFMRNQEKMEKRIALKQFKGNQEKTGIGIGLADQKKLISKPKVTLKAEDIGGPSAGLMFSLEIYNQLVKEDVAKGRKIAGTGTIAPDGTVGRIGGIAQKVVAADRAGAEIFLAPDDKISPELKKQVPGIVSNYEEAVRTAKDIGTKMKIVPVHTFDEALNYLLTRK</sequence>
<dbReference type="NCBIfam" id="NF041438">
    <property type="entry name" value="SepM_fam_S16"/>
    <property type="match status" value="1"/>
</dbReference>
<keyword evidence="1" id="KW-0645">Protease</keyword>
<keyword evidence="1" id="KW-0720">Serine protease</keyword>
<dbReference type="GO" id="GO:0005524">
    <property type="term" value="F:ATP binding"/>
    <property type="evidence" value="ECO:0007669"/>
    <property type="project" value="InterPro"/>
</dbReference>
<dbReference type="SUPFAM" id="SSF54211">
    <property type="entry name" value="Ribosomal protein S5 domain 2-like"/>
    <property type="match status" value="1"/>
</dbReference>
<evidence type="ECO:0000259" key="4">
    <source>
        <dbReference type="PROSITE" id="PS51786"/>
    </source>
</evidence>
<dbReference type="EMBL" id="MAYT01000028">
    <property type="protein sequence ID" value="OCA83927.1"/>
    <property type="molecule type" value="Genomic_DNA"/>
</dbReference>
<dbReference type="Pfam" id="PF13180">
    <property type="entry name" value="PDZ_2"/>
    <property type="match status" value="1"/>
</dbReference>
<gene>
    <name evidence="5" type="ORF">A8F95_13205</name>
</gene>
<dbReference type="RefSeq" id="WP_065411555.1">
    <property type="nucleotide sequence ID" value="NZ_MAYT01000028.1"/>
</dbReference>
<dbReference type="EC" id="3.4.21.53" evidence="1"/>
<dbReference type="PROSITE" id="PS50106">
    <property type="entry name" value="PDZ"/>
    <property type="match status" value="1"/>
</dbReference>
<dbReference type="Proteomes" id="UP000092578">
    <property type="component" value="Unassembled WGS sequence"/>
</dbReference>
<comment type="catalytic activity">
    <reaction evidence="1">
        <text>Hydrolysis of proteins in presence of ATP.</text>
        <dbReference type="EC" id="3.4.21.53"/>
    </reaction>
</comment>
<keyword evidence="2" id="KW-0472">Membrane</keyword>
<evidence type="ECO:0000259" key="3">
    <source>
        <dbReference type="PROSITE" id="PS50106"/>
    </source>
</evidence>
<dbReference type="InterPro" id="IPR008269">
    <property type="entry name" value="Lon_proteolytic"/>
</dbReference>
<evidence type="ECO:0000256" key="1">
    <source>
        <dbReference type="PROSITE-ProRule" id="PRU01122"/>
    </source>
</evidence>
<comment type="caution">
    <text evidence="5">The sequence shown here is derived from an EMBL/GenBank/DDBJ whole genome shotgun (WGS) entry which is preliminary data.</text>
</comment>
<protein>
    <recommendedName>
        <fullName evidence="1">endopeptidase La</fullName>
        <ecNumber evidence="1">3.4.21.53</ecNumber>
    </recommendedName>
</protein>
<dbReference type="PANTHER" id="PTHR10046">
    <property type="entry name" value="ATP DEPENDENT LON PROTEASE FAMILY MEMBER"/>
    <property type="match status" value="1"/>
</dbReference>
<dbReference type="GO" id="GO:0030163">
    <property type="term" value="P:protein catabolic process"/>
    <property type="evidence" value="ECO:0007669"/>
    <property type="project" value="InterPro"/>
</dbReference>
<keyword evidence="1" id="KW-0378">Hydrolase</keyword>
<feature type="active site" evidence="1">
    <location>
        <position position="233"/>
    </location>
</feature>
<dbReference type="SMART" id="SM00228">
    <property type="entry name" value="PDZ"/>
    <property type="match status" value="1"/>
</dbReference>
<dbReference type="InterPro" id="IPR014721">
    <property type="entry name" value="Ribsml_uS5_D2-typ_fold_subgr"/>
</dbReference>
<dbReference type="SUPFAM" id="SSF50156">
    <property type="entry name" value="PDZ domain-like"/>
    <property type="match status" value="1"/>
</dbReference>
<feature type="domain" description="Lon proteolytic" evidence="4">
    <location>
        <begin position="226"/>
        <end position="344"/>
    </location>
</feature>
<keyword evidence="6" id="KW-1185">Reference proteome</keyword>
<evidence type="ECO:0000313" key="6">
    <source>
        <dbReference type="Proteomes" id="UP000092578"/>
    </source>
</evidence>
<proteinExistence type="inferred from homology"/>
<accession>A0A1B9AJC7</accession>
<feature type="active site" evidence="1">
    <location>
        <position position="278"/>
    </location>
</feature>
<dbReference type="AlphaFoldDB" id="A0A1B9AJC7"/>
<name>A0A1B9AJC7_9BACI</name>
<keyword evidence="2" id="KW-0812">Transmembrane</keyword>